<dbReference type="InterPro" id="IPR011006">
    <property type="entry name" value="CheY-like_superfamily"/>
</dbReference>
<feature type="modified residue" description="4-aspartylphosphate" evidence="2">
    <location>
        <position position="51"/>
    </location>
</feature>
<evidence type="ECO:0000259" key="3">
    <source>
        <dbReference type="PROSITE" id="PS50110"/>
    </source>
</evidence>
<evidence type="ECO:0000256" key="2">
    <source>
        <dbReference type="PROSITE-ProRule" id="PRU00169"/>
    </source>
</evidence>
<dbReference type="EMBL" id="CP036526">
    <property type="protein sequence ID" value="QDT08160.1"/>
    <property type="molecule type" value="Genomic_DNA"/>
</dbReference>
<gene>
    <name evidence="4" type="primary">phoP_1</name>
    <name evidence="4" type="ORF">K239x_00920</name>
</gene>
<name>A0A517NM00_9BACT</name>
<keyword evidence="5" id="KW-1185">Reference proteome</keyword>
<accession>A0A517NM00</accession>
<dbReference type="Proteomes" id="UP000319817">
    <property type="component" value="Chromosome"/>
</dbReference>
<dbReference type="PROSITE" id="PS50110">
    <property type="entry name" value="RESPONSE_REGULATORY"/>
    <property type="match status" value="1"/>
</dbReference>
<keyword evidence="1 2" id="KW-0597">Phosphoprotein</keyword>
<dbReference type="InterPro" id="IPR001789">
    <property type="entry name" value="Sig_transdc_resp-reg_receiver"/>
</dbReference>
<dbReference type="InterPro" id="IPR050595">
    <property type="entry name" value="Bact_response_regulator"/>
</dbReference>
<dbReference type="PANTHER" id="PTHR44591">
    <property type="entry name" value="STRESS RESPONSE REGULATOR PROTEIN 1"/>
    <property type="match status" value="1"/>
</dbReference>
<dbReference type="PANTHER" id="PTHR44591:SF3">
    <property type="entry name" value="RESPONSE REGULATORY DOMAIN-CONTAINING PROTEIN"/>
    <property type="match status" value="1"/>
</dbReference>
<proteinExistence type="predicted"/>
<dbReference type="SUPFAM" id="SSF52172">
    <property type="entry name" value="CheY-like"/>
    <property type="match status" value="1"/>
</dbReference>
<protein>
    <submittedName>
        <fullName evidence="4">Alkaline phosphatase synthesis transcriptional regulatory protein PhoP</fullName>
    </submittedName>
</protein>
<dbReference type="CDD" id="cd17574">
    <property type="entry name" value="REC_OmpR"/>
    <property type="match status" value="1"/>
</dbReference>
<dbReference type="Gene3D" id="3.40.50.2300">
    <property type="match status" value="1"/>
</dbReference>
<evidence type="ECO:0000313" key="5">
    <source>
        <dbReference type="Proteomes" id="UP000319817"/>
    </source>
</evidence>
<evidence type="ECO:0000313" key="4">
    <source>
        <dbReference type="EMBL" id="QDT08160.1"/>
    </source>
</evidence>
<sequence length="125" mass="13742">MKILVADDSHTICTLLRRCLTGAGYDVILAHDGKQAVELAKSELPDLVILDIQMPEMDGYAACEKILAINQQRERLPIIFLTKRDGEHLATLGSEMGAYLQKPVCEETLLSTVRALLSRSSTTSV</sequence>
<dbReference type="Pfam" id="PF00072">
    <property type="entry name" value="Response_reg"/>
    <property type="match status" value="1"/>
</dbReference>
<dbReference type="GO" id="GO:0000160">
    <property type="term" value="P:phosphorelay signal transduction system"/>
    <property type="evidence" value="ECO:0007669"/>
    <property type="project" value="InterPro"/>
</dbReference>
<feature type="domain" description="Response regulatory" evidence="3">
    <location>
        <begin position="2"/>
        <end position="117"/>
    </location>
</feature>
<dbReference type="AlphaFoldDB" id="A0A517NM00"/>
<evidence type="ECO:0000256" key="1">
    <source>
        <dbReference type="ARBA" id="ARBA00022553"/>
    </source>
</evidence>
<dbReference type="SMART" id="SM00448">
    <property type="entry name" value="REC"/>
    <property type="match status" value="1"/>
</dbReference>
<reference evidence="4 5" key="1">
    <citation type="submission" date="2019-02" db="EMBL/GenBank/DDBJ databases">
        <title>Deep-cultivation of Planctomycetes and their phenomic and genomic characterization uncovers novel biology.</title>
        <authorList>
            <person name="Wiegand S."/>
            <person name="Jogler M."/>
            <person name="Boedeker C."/>
            <person name="Pinto D."/>
            <person name="Vollmers J."/>
            <person name="Rivas-Marin E."/>
            <person name="Kohn T."/>
            <person name="Peeters S.H."/>
            <person name="Heuer A."/>
            <person name="Rast P."/>
            <person name="Oberbeckmann S."/>
            <person name="Bunk B."/>
            <person name="Jeske O."/>
            <person name="Meyerdierks A."/>
            <person name="Storesund J.E."/>
            <person name="Kallscheuer N."/>
            <person name="Luecker S."/>
            <person name="Lage O.M."/>
            <person name="Pohl T."/>
            <person name="Merkel B.J."/>
            <person name="Hornburger P."/>
            <person name="Mueller R.-W."/>
            <person name="Bruemmer F."/>
            <person name="Labrenz M."/>
            <person name="Spormann A.M."/>
            <person name="Op den Camp H."/>
            <person name="Overmann J."/>
            <person name="Amann R."/>
            <person name="Jetten M.S.M."/>
            <person name="Mascher T."/>
            <person name="Medema M.H."/>
            <person name="Devos D.P."/>
            <person name="Kaster A.-K."/>
            <person name="Ovreas L."/>
            <person name="Rohde M."/>
            <person name="Galperin M.Y."/>
            <person name="Jogler C."/>
        </authorList>
    </citation>
    <scope>NUCLEOTIDE SEQUENCE [LARGE SCALE GENOMIC DNA]</scope>
    <source>
        <strain evidence="4 5">K23_9</strain>
    </source>
</reference>
<organism evidence="4 5">
    <name type="scientific">Stieleria marina</name>
    <dbReference type="NCBI Taxonomy" id="1930275"/>
    <lineage>
        <taxon>Bacteria</taxon>
        <taxon>Pseudomonadati</taxon>
        <taxon>Planctomycetota</taxon>
        <taxon>Planctomycetia</taxon>
        <taxon>Pirellulales</taxon>
        <taxon>Pirellulaceae</taxon>
        <taxon>Stieleria</taxon>
    </lineage>
</organism>